<sequence length="299" mass="31277">MRSSSSPGAAGLLFGVGAYTLWGVLPLYLHLLRAVPALQVLAHRVLWSLALLAVLIAILGRVRGIVAAARGRTLLLLVGSALMIAINWIVYIWAVQNGHVLEASLGYFINPLVNVALGFAFLGERLRRLQMAAISIAAIGVIVLAVSGGGALWLSLLLAMSFGLYGLLRKVAAIDALGGLTVETLLLAPFSIALLVHAGQSGTGAFGQSGHLDLLLALAGVVTTAPLLLFAAAARRLPLATLGLLQYIAPSLQFAEAVLLFGEPVHTVHLVAFPLIWTGCALYAFDAVRAVRATAQAME</sequence>
<dbReference type="PANTHER" id="PTHR22911:SF137">
    <property type="entry name" value="SOLUTE CARRIER FAMILY 35 MEMBER G2-RELATED"/>
    <property type="match status" value="1"/>
</dbReference>
<feature type="transmembrane region" description="Helical" evidence="8">
    <location>
        <begin position="129"/>
        <end position="146"/>
    </location>
</feature>
<keyword evidence="5 8" id="KW-0812">Transmembrane</keyword>
<dbReference type="SUPFAM" id="SSF103481">
    <property type="entry name" value="Multidrug resistance efflux transporter EmrE"/>
    <property type="match status" value="2"/>
</dbReference>
<evidence type="ECO:0000256" key="3">
    <source>
        <dbReference type="ARBA" id="ARBA00022448"/>
    </source>
</evidence>
<dbReference type="PANTHER" id="PTHR22911">
    <property type="entry name" value="ACYL-MALONYL CONDENSING ENZYME-RELATED"/>
    <property type="match status" value="1"/>
</dbReference>
<protein>
    <submittedName>
        <fullName evidence="10">EamA family transporter RarD</fullName>
    </submittedName>
</protein>
<feature type="transmembrane region" description="Helical" evidence="8">
    <location>
        <begin position="180"/>
        <end position="199"/>
    </location>
</feature>
<evidence type="ECO:0000256" key="4">
    <source>
        <dbReference type="ARBA" id="ARBA00022475"/>
    </source>
</evidence>
<name>A0ABU3NBJ0_9SPHN</name>
<feature type="transmembrane region" description="Helical" evidence="8">
    <location>
        <begin position="12"/>
        <end position="29"/>
    </location>
</feature>
<keyword evidence="7 8" id="KW-0472">Membrane</keyword>
<comment type="similarity">
    <text evidence="2">Belongs to the EamA transporter family.</text>
</comment>
<feature type="transmembrane region" description="Helical" evidence="8">
    <location>
        <begin position="105"/>
        <end position="122"/>
    </location>
</feature>
<feature type="transmembrane region" description="Helical" evidence="8">
    <location>
        <begin position="268"/>
        <end position="288"/>
    </location>
</feature>
<dbReference type="Pfam" id="PF00892">
    <property type="entry name" value="EamA"/>
    <property type="match status" value="1"/>
</dbReference>
<evidence type="ECO:0000259" key="9">
    <source>
        <dbReference type="Pfam" id="PF00892"/>
    </source>
</evidence>
<evidence type="ECO:0000313" key="10">
    <source>
        <dbReference type="EMBL" id="MDT8760790.1"/>
    </source>
</evidence>
<evidence type="ECO:0000256" key="5">
    <source>
        <dbReference type="ARBA" id="ARBA00022692"/>
    </source>
</evidence>
<dbReference type="InterPro" id="IPR004626">
    <property type="entry name" value="RarD"/>
</dbReference>
<comment type="caution">
    <text evidence="10">The sequence shown here is derived from an EMBL/GenBank/DDBJ whole genome shotgun (WGS) entry which is preliminary data.</text>
</comment>
<keyword evidence="3" id="KW-0813">Transport</keyword>
<feature type="domain" description="EamA" evidence="9">
    <location>
        <begin position="10"/>
        <end position="144"/>
    </location>
</feature>
<keyword evidence="6 8" id="KW-1133">Transmembrane helix</keyword>
<evidence type="ECO:0000256" key="6">
    <source>
        <dbReference type="ARBA" id="ARBA00022989"/>
    </source>
</evidence>
<feature type="transmembrane region" description="Helical" evidence="8">
    <location>
        <begin position="41"/>
        <end position="62"/>
    </location>
</feature>
<comment type="subcellular location">
    <subcellularLocation>
        <location evidence="1">Cell membrane</location>
        <topology evidence="1">Multi-pass membrane protein</topology>
    </subcellularLocation>
</comment>
<dbReference type="InterPro" id="IPR037185">
    <property type="entry name" value="EmrE-like"/>
</dbReference>
<dbReference type="EMBL" id="JALMLT010000005">
    <property type="protein sequence ID" value="MDT8760790.1"/>
    <property type="molecule type" value="Genomic_DNA"/>
</dbReference>
<dbReference type="NCBIfam" id="TIGR00688">
    <property type="entry name" value="rarD"/>
    <property type="match status" value="1"/>
</dbReference>
<evidence type="ECO:0000256" key="7">
    <source>
        <dbReference type="ARBA" id="ARBA00023136"/>
    </source>
</evidence>
<organism evidence="10">
    <name type="scientific">Sphingomonas psychrotolerans</name>
    <dbReference type="NCBI Taxonomy" id="1327635"/>
    <lineage>
        <taxon>Bacteria</taxon>
        <taxon>Pseudomonadati</taxon>
        <taxon>Pseudomonadota</taxon>
        <taxon>Alphaproteobacteria</taxon>
        <taxon>Sphingomonadales</taxon>
        <taxon>Sphingomonadaceae</taxon>
        <taxon>Sphingomonas</taxon>
    </lineage>
</organism>
<feature type="transmembrane region" description="Helical" evidence="8">
    <location>
        <begin position="211"/>
        <end position="232"/>
    </location>
</feature>
<evidence type="ECO:0000256" key="8">
    <source>
        <dbReference type="SAM" id="Phobius"/>
    </source>
</evidence>
<evidence type="ECO:0000256" key="1">
    <source>
        <dbReference type="ARBA" id="ARBA00004651"/>
    </source>
</evidence>
<reference evidence="10" key="1">
    <citation type="submission" date="2022-04" db="EMBL/GenBank/DDBJ databases">
        <title>Tomato heritable bacteria conferring resistance against bacterial wilt.</title>
        <authorList>
            <person name="Yin J."/>
        </authorList>
    </citation>
    <scope>NUCLEOTIDE SEQUENCE</scope>
    <source>
        <strain evidence="10">Cra20</strain>
    </source>
</reference>
<feature type="transmembrane region" description="Helical" evidence="8">
    <location>
        <begin position="74"/>
        <end position="93"/>
    </location>
</feature>
<gene>
    <name evidence="10" type="primary">rarD</name>
    <name evidence="10" type="ORF">MZO42_18975</name>
</gene>
<accession>A0ABU3NBJ0</accession>
<evidence type="ECO:0000256" key="2">
    <source>
        <dbReference type="ARBA" id="ARBA00007362"/>
    </source>
</evidence>
<keyword evidence="4" id="KW-1003">Cell membrane</keyword>
<dbReference type="InterPro" id="IPR000620">
    <property type="entry name" value="EamA_dom"/>
</dbReference>
<proteinExistence type="inferred from homology"/>